<evidence type="ECO:0000313" key="10">
    <source>
        <dbReference type="EMBL" id="MEK0085189.1"/>
    </source>
</evidence>
<dbReference type="GO" id="GO:0032259">
    <property type="term" value="P:methylation"/>
    <property type="evidence" value="ECO:0007669"/>
    <property type="project" value="UniProtKB-KW"/>
</dbReference>
<comment type="similarity">
    <text evidence="1 8">Belongs to the precorrin methyltransferase family.</text>
</comment>
<evidence type="ECO:0000256" key="5">
    <source>
        <dbReference type="ARBA" id="ARBA00022691"/>
    </source>
</evidence>
<comment type="caution">
    <text evidence="10">The sequence shown here is derived from an EMBL/GenBank/DDBJ whole genome shotgun (WGS) entry which is preliminary data.</text>
</comment>
<dbReference type="EMBL" id="JBBLZC010000023">
    <property type="protein sequence ID" value="MEK0085189.1"/>
    <property type="molecule type" value="Genomic_DNA"/>
</dbReference>
<dbReference type="SUPFAM" id="SSF53790">
    <property type="entry name" value="Tetrapyrrole methylase"/>
    <property type="match status" value="1"/>
</dbReference>
<dbReference type="CDD" id="cd11642">
    <property type="entry name" value="SUMT"/>
    <property type="match status" value="1"/>
</dbReference>
<feature type="domain" description="Tetrapyrrole methylase" evidence="9">
    <location>
        <begin position="6"/>
        <end position="213"/>
    </location>
</feature>
<name>A0ABU8XW71_9PROT</name>
<gene>
    <name evidence="10" type="primary">cobA</name>
    <name evidence="10" type="ORF">U1T56_18705</name>
</gene>
<dbReference type="EC" id="2.1.1.107" evidence="2"/>
<dbReference type="NCBIfam" id="NF004790">
    <property type="entry name" value="PRK06136.1"/>
    <property type="match status" value="1"/>
</dbReference>
<evidence type="ECO:0000256" key="1">
    <source>
        <dbReference type="ARBA" id="ARBA00005879"/>
    </source>
</evidence>
<reference evidence="10 11" key="1">
    <citation type="submission" date="2024-01" db="EMBL/GenBank/DDBJ databases">
        <title>Multi-omics insights into the function and evolution of sodium benzoate biodegradation pathways in Benzoatithermus flavus gen. nov., sp. nov. from hot spring.</title>
        <authorList>
            <person name="Hu C.-J."/>
            <person name="Li W.-J."/>
        </authorList>
    </citation>
    <scope>NUCLEOTIDE SEQUENCE [LARGE SCALE GENOMIC DNA]</scope>
    <source>
        <strain evidence="10 11">SYSU G07066</strain>
    </source>
</reference>
<evidence type="ECO:0000256" key="8">
    <source>
        <dbReference type="RuleBase" id="RU003960"/>
    </source>
</evidence>
<proteinExistence type="inferred from homology"/>
<dbReference type="InterPro" id="IPR035996">
    <property type="entry name" value="4pyrrol_Methylase_sf"/>
</dbReference>
<dbReference type="InterPro" id="IPR000878">
    <property type="entry name" value="4pyrrol_Mease"/>
</dbReference>
<evidence type="ECO:0000256" key="4">
    <source>
        <dbReference type="ARBA" id="ARBA00022679"/>
    </source>
</evidence>
<dbReference type="Gene3D" id="3.40.1010.10">
    <property type="entry name" value="Cobalt-precorrin-4 Transmethylase, Domain 1"/>
    <property type="match status" value="1"/>
</dbReference>
<dbReference type="InterPro" id="IPR050161">
    <property type="entry name" value="Siro_Cobalamin_biosynth"/>
</dbReference>
<evidence type="ECO:0000313" key="11">
    <source>
        <dbReference type="Proteomes" id="UP001375743"/>
    </source>
</evidence>
<dbReference type="InterPro" id="IPR014776">
    <property type="entry name" value="4pyrrole_Mease_sub2"/>
</dbReference>
<accession>A0ABU8XW71</accession>
<keyword evidence="5" id="KW-0949">S-adenosyl-L-methionine</keyword>
<dbReference type="PANTHER" id="PTHR45790">
    <property type="entry name" value="SIROHEME SYNTHASE-RELATED"/>
    <property type="match status" value="1"/>
</dbReference>
<keyword evidence="11" id="KW-1185">Reference proteome</keyword>
<organism evidence="10 11">
    <name type="scientific">Benzoatithermus flavus</name>
    <dbReference type="NCBI Taxonomy" id="3108223"/>
    <lineage>
        <taxon>Bacteria</taxon>
        <taxon>Pseudomonadati</taxon>
        <taxon>Pseudomonadota</taxon>
        <taxon>Alphaproteobacteria</taxon>
        <taxon>Geminicoccales</taxon>
        <taxon>Geminicoccaceae</taxon>
        <taxon>Benzoatithermus</taxon>
    </lineage>
</organism>
<dbReference type="PANTHER" id="PTHR45790:SF3">
    <property type="entry name" value="S-ADENOSYL-L-METHIONINE-DEPENDENT UROPORPHYRINOGEN III METHYLTRANSFERASE, CHLOROPLASTIC"/>
    <property type="match status" value="1"/>
</dbReference>
<evidence type="ECO:0000256" key="6">
    <source>
        <dbReference type="ARBA" id="ARBA00023244"/>
    </source>
</evidence>
<dbReference type="Gene3D" id="3.30.950.10">
    <property type="entry name" value="Methyltransferase, Cobalt-precorrin-4 Transmethylase, Domain 2"/>
    <property type="match status" value="1"/>
</dbReference>
<dbReference type="GO" id="GO:0004851">
    <property type="term" value="F:uroporphyrin-III C-methyltransferase activity"/>
    <property type="evidence" value="ECO:0007669"/>
    <property type="project" value="UniProtKB-EC"/>
</dbReference>
<dbReference type="Proteomes" id="UP001375743">
    <property type="component" value="Unassembled WGS sequence"/>
</dbReference>
<keyword evidence="6" id="KW-0627">Porphyrin biosynthesis</keyword>
<evidence type="ECO:0000256" key="3">
    <source>
        <dbReference type="ARBA" id="ARBA00022603"/>
    </source>
</evidence>
<dbReference type="InterPro" id="IPR003043">
    <property type="entry name" value="Uropor_MeTrfase_CS"/>
</dbReference>
<sequence>MLKPQVYLVGAGPGDPELLTVKAVRVLQAADAVVYDRLIGEGILELAPARARRFYVGKAVGRQAMRQEAINDLLVELALPGQKVVRLKGGDPFVFGRGGEEALHLVRHGIPVEVVPGVTAALGCAAATMIPLTHRGLATSVRFVTGHCRAGWWLDLNWPSLADPQTTLVFYMGLAHLDEITSRLVEAGLPAATPAAAIENGTTPQQRIVRAPLVRLRESVQAQALASPVLIVIGPVVDVLTDAEPLAALVEPAAGAVLVKQVGHA</sequence>
<evidence type="ECO:0000256" key="2">
    <source>
        <dbReference type="ARBA" id="ARBA00012162"/>
    </source>
</evidence>
<dbReference type="InterPro" id="IPR014777">
    <property type="entry name" value="4pyrrole_Mease_sub1"/>
</dbReference>
<dbReference type="PROSITE" id="PS00839">
    <property type="entry name" value="SUMT_1"/>
    <property type="match status" value="1"/>
</dbReference>
<dbReference type="InterPro" id="IPR006366">
    <property type="entry name" value="CobA/CysG_C"/>
</dbReference>
<dbReference type="NCBIfam" id="TIGR01469">
    <property type="entry name" value="cobA_cysG_Cterm"/>
    <property type="match status" value="1"/>
</dbReference>
<protein>
    <recommendedName>
        <fullName evidence="2">uroporphyrinogen-III C-methyltransferase</fullName>
        <ecNumber evidence="2">2.1.1.107</ecNumber>
    </recommendedName>
</protein>
<keyword evidence="4 8" id="KW-0808">Transferase</keyword>
<evidence type="ECO:0000256" key="7">
    <source>
        <dbReference type="ARBA" id="ARBA00025705"/>
    </source>
</evidence>
<comment type="pathway">
    <text evidence="7">Porphyrin-containing compound metabolism; siroheme biosynthesis; precorrin-2 from uroporphyrinogen III: step 1/1.</text>
</comment>
<dbReference type="RefSeq" id="WP_418161037.1">
    <property type="nucleotide sequence ID" value="NZ_JBBLZC010000023.1"/>
</dbReference>
<dbReference type="PROSITE" id="PS00840">
    <property type="entry name" value="SUMT_2"/>
    <property type="match status" value="1"/>
</dbReference>
<evidence type="ECO:0000259" key="9">
    <source>
        <dbReference type="Pfam" id="PF00590"/>
    </source>
</evidence>
<dbReference type="Pfam" id="PF00590">
    <property type="entry name" value="TP_methylase"/>
    <property type="match status" value="1"/>
</dbReference>
<keyword evidence="3 8" id="KW-0489">Methyltransferase</keyword>